<feature type="compositionally biased region" description="Polar residues" evidence="2">
    <location>
        <begin position="163"/>
        <end position="177"/>
    </location>
</feature>
<gene>
    <name evidence="4" type="ORF">H8K55_15070</name>
</gene>
<dbReference type="Pfam" id="PF25023">
    <property type="entry name" value="TEN_YD-shell"/>
    <property type="match status" value="1"/>
</dbReference>
<accession>A0ABR6YEC1</accession>
<sequence length="289" mass="30711">MKTVAAPVAGVTYIHTDGLGSPVAKSDANGNLIAGSRTRYEPYGMAVAGTATPTIGFTGHVNDADTGLTYMQQRYYDPVAGRFLSTDPVLTDYNTGASFNRYTYALNNPYKYMDPDGREPTQVFLVFTPLAEGKTTFGYHMFIKVVGDGAKPFYVRAGPSPSAKDSPSSTRVSSDATGTADRNKQAGYGNLRADVGDAAKRADAGDQKFQQYVGDIKMSVTEAATILTNFSNQVNASNIPYIPTSQNSNAFAAQAITTLGLPRPVPAATAVGSQTKLPVRTESEKGENK</sequence>
<dbReference type="Gene3D" id="2.180.10.10">
    <property type="entry name" value="RHS repeat-associated core"/>
    <property type="match status" value="1"/>
</dbReference>
<evidence type="ECO:0000313" key="5">
    <source>
        <dbReference type="Proteomes" id="UP000624279"/>
    </source>
</evidence>
<proteinExistence type="predicted"/>
<feature type="compositionally biased region" description="Basic and acidic residues" evidence="2">
    <location>
        <begin position="279"/>
        <end position="289"/>
    </location>
</feature>
<protein>
    <submittedName>
        <fullName evidence="4">RHS repeat-associated core domain-containing protein</fullName>
    </submittedName>
</protein>
<evidence type="ECO:0000256" key="1">
    <source>
        <dbReference type="ARBA" id="ARBA00022737"/>
    </source>
</evidence>
<dbReference type="EMBL" id="JACOGA010000014">
    <property type="protein sequence ID" value="MBC3874912.1"/>
    <property type="molecule type" value="Genomic_DNA"/>
</dbReference>
<feature type="region of interest" description="Disordered" evidence="2">
    <location>
        <begin position="267"/>
        <end position="289"/>
    </location>
</feature>
<evidence type="ECO:0000256" key="2">
    <source>
        <dbReference type="SAM" id="MobiDB-lite"/>
    </source>
</evidence>
<dbReference type="InterPro" id="IPR050708">
    <property type="entry name" value="T6SS_VgrG/RHS"/>
</dbReference>
<name>A0ABR6YEC1_9BURK</name>
<feature type="region of interest" description="Disordered" evidence="2">
    <location>
        <begin position="157"/>
        <end position="188"/>
    </location>
</feature>
<keyword evidence="1" id="KW-0677">Repeat</keyword>
<reference evidence="4 5" key="1">
    <citation type="submission" date="2020-08" db="EMBL/GenBank/DDBJ databases">
        <title>Novel species isolated from subtropical streams in China.</title>
        <authorList>
            <person name="Lu H."/>
        </authorList>
    </citation>
    <scope>NUCLEOTIDE SEQUENCE [LARGE SCALE GENOMIC DNA]</scope>
    <source>
        <strain evidence="4 5">LX15W</strain>
    </source>
</reference>
<comment type="caution">
    <text evidence="4">The sequence shown here is derived from an EMBL/GenBank/DDBJ whole genome shotgun (WGS) entry which is preliminary data.</text>
</comment>
<organism evidence="4 5">
    <name type="scientific">Undibacterium flavidum</name>
    <dbReference type="NCBI Taxonomy" id="2762297"/>
    <lineage>
        <taxon>Bacteria</taxon>
        <taxon>Pseudomonadati</taxon>
        <taxon>Pseudomonadota</taxon>
        <taxon>Betaproteobacteria</taxon>
        <taxon>Burkholderiales</taxon>
        <taxon>Oxalobacteraceae</taxon>
        <taxon>Undibacterium</taxon>
    </lineage>
</organism>
<feature type="domain" description="Teneurin-like YD-shell" evidence="3">
    <location>
        <begin position="13"/>
        <end position="109"/>
    </location>
</feature>
<evidence type="ECO:0000259" key="3">
    <source>
        <dbReference type="Pfam" id="PF25023"/>
    </source>
</evidence>
<dbReference type="InterPro" id="IPR022385">
    <property type="entry name" value="Rhs_assc_core"/>
</dbReference>
<dbReference type="PANTHER" id="PTHR32305:SF17">
    <property type="entry name" value="TRNA NUCLEASE WAPA"/>
    <property type="match status" value="1"/>
</dbReference>
<dbReference type="PANTHER" id="PTHR32305">
    <property type="match status" value="1"/>
</dbReference>
<evidence type="ECO:0000313" key="4">
    <source>
        <dbReference type="EMBL" id="MBC3874912.1"/>
    </source>
</evidence>
<dbReference type="NCBIfam" id="TIGR03696">
    <property type="entry name" value="Rhs_assc_core"/>
    <property type="match status" value="1"/>
</dbReference>
<dbReference type="Proteomes" id="UP000624279">
    <property type="component" value="Unassembled WGS sequence"/>
</dbReference>
<dbReference type="InterPro" id="IPR056823">
    <property type="entry name" value="TEN-like_YD-shell"/>
</dbReference>
<keyword evidence="5" id="KW-1185">Reference proteome</keyword>